<dbReference type="Pfam" id="PF13847">
    <property type="entry name" value="Methyltransf_31"/>
    <property type="match status" value="1"/>
</dbReference>
<evidence type="ECO:0000256" key="3">
    <source>
        <dbReference type="ARBA" id="ARBA00022691"/>
    </source>
</evidence>
<dbReference type="InterPro" id="IPR029063">
    <property type="entry name" value="SAM-dependent_MTases_sf"/>
</dbReference>
<keyword evidence="2" id="KW-0808">Transferase</keyword>
<evidence type="ECO:0000256" key="1">
    <source>
        <dbReference type="ARBA" id="ARBA00022603"/>
    </source>
</evidence>
<dbReference type="NCBIfam" id="TIGR00536">
    <property type="entry name" value="hemK_fam"/>
    <property type="match status" value="1"/>
</dbReference>
<evidence type="ECO:0000259" key="4">
    <source>
        <dbReference type="Pfam" id="PF13847"/>
    </source>
</evidence>
<dbReference type="SUPFAM" id="SSF53335">
    <property type="entry name" value="S-adenosyl-L-methionine-dependent methyltransferases"/>
    <property type="match status" value="1"/>
</dbReference>
<reference evidence="6 7" key="1">
    <citation type="journal article" date="2016" name="Nat. Commun.">
        <title>Thousands of microbial genomes shed light on interconnected biogeochemical processes in an aquifer system.</title>
        <authorList>
            <person name="Anantharaman K."/>
            <person name="Brown C.T."/>
            <person name="Hug L.A."/>
            <person name="Sharon I."/>
            <person name="Castelle C.J."/>
            <person name="Probst A.J."/>
            <person name="Thomas B.C."/>
            <person name="Singh A."/>
            <person name="Wilkins M.J."/>
            <person name="Karaoz U."/>
            <person name="Brodie E.L."/>
            <person name="Williams K.H."/>
            <person name="Hubbard S.S."/>
            <person name="Banfield J.F."/>
        </authorList>
    </citation>
    <scope>NUCLEOTIDE SEQUENCE [LARGE SCALE GENOMIC DNA]</scope>
</reference>
<dbReference type="STRING" id="1798709.A2538_00730"/>
<organism evidence="6 7">
    <name type="scientific">Candidatus Magasanikbacteria bacterium RIFOXYD2_FULL_41_14</name>
    <dbReference type="NCBI Taxonomy" id="1798709"/>
    <lineage>
        <taxon>Bacteria</taxon>
        <taxon>Candidatus Magasanikiibacteriota</taxon>
    </lineage>
</organism>
<dbReference type="GO" id="GO:0008276">
    <property type="term" value="F:protein methyltransferase activity"/>
    <property type="evidence" value="ECO:0007669"/>
    <property type="project" value="InterPro"/>
</dbReference>
<evidence type="ECO:0000313" key="6">
    <source>
        <dbReference type="EMBL" id="OGH94320.1"/>
    </source>
</evidence>
<dbReference type="Gene3D" id="1.10.8.10">
    <property type="entry name" value="DNA helicase RuvA subunit, C-terminal domain"/>
    <property type="match status" value="1"/>
</dbReference>
<dbReference type="InterPro" id="IPR004556">
    <property type="entry name" value="HemK-like"/>
</dbReference>
<dbReference type="InterPro" id="IPR050320">
    <property type="entry name" value="N5-glutamine_MTase"/>
</dbReference>
<feature type="domain" description="Methyltransferase" evidence="4">
    <location>
        <begin position="112"/>
        <end position="212"/>
    </location>
</feature>
<dbReference type="Gene3D" id="3.40.50.150">
    <property type="entry name" value="Vaccinia Virus protein VP39"/>
    <property type="match status" value="1"/>
</dbReference>
<dbReference type="Proteomes" id="UP000178254">
    <property type="component" value="Unassembled WGS sequence"/>
</dbReference>
<evidence type="ECO:0000256" key="2">
    <source>
        <dbReference type="ARBA" id="ARBA00022679"/>
    </source>
</evidence>
<evidence type="ECO:0008006" key="8">
    <source>
        <dbReference type="Google" id="ProtNLM"/>
    </source>
</evidence>
<keyword evidence="1" id="KW-0489">Methyltransferase</keyword>
<evidence type="ECO:0000259" key="5">
    <source>
        <dbReference type="Pfam" id="PF17827"/>
    </source>
</evidence>
<accession>A0A1F6PE37</accession>
<dbReference type="Pfam" id="PF17827">
    <property type="entry name" value="PrmC_N"/>
    <property type="match status" value="1"/>
</dbReference>
<comment type="caution">
    <text evidence="6">The sequence shown here is derived from an EMBL/GenBank/DDBJ whole genome shotgun (WGS) entry which is preliminary data.</text>
</comment>
<dbReference type="InterPro" id="IPR025714">
    <property type="entry name" value="Methyltranfer_dom"/>
</dbReference>
<dbReference type="GO" id="GO:0032259">
    <property type="term" value="P:methylation"/>
    <property type="evidence" value="ECO:0007669"/>
    <property type="project" value="UniProtKB-KW"/>
</dbReference>
<dbReference type="PANTHER" id="PTHR18895:SF74">
    <property type="entry name" value="MTRF1L RELEASE FACTOR GLUTAMINE METHYLTRANSFERASE"/>
    <property type="match status" value="1"/>
</dbReference>
<proteinExistence type="predicted"/>
<protein>
    <recommendedName>
        <fullName evidence="8">Protein-(Glutamine-N5) methyltransferase, release factor-specific</fullName>
    </recommendedName>
</protein>
<name>A0A1F6PE37_9BACT</name>
<dbReference type="AlphaFoldDB" id="A0A1F6PE37"/>
<feature type="domain" description="Release factor glutamine methyltransferase N-terminal" evidence="5">
    <location>
        <begin position="21"/>
        <end position="74"/>
    </location>
</feature>
<keyword evidence="3" id="KW-0949">S-adenosyl-L-methionine</keyword>
<dbReference type="EMBL" id="MFRE01000009">
    <property type="protein sequence ID" value="OGH94320.1"/>
    <property type="molecule type" value="Genomic_DNA"/>
</dbReference>
<evidence type="ECO:0000313" key="7">
    <source>
        <dbReference type="Proteomes" id="UP000178254"/>
    </source>
</evidence>
<gene>
    <name evidence="6" type="ORF">A2538_00730</name>
</gene>
<dbReference type="PANTHER" id="PTHR18895">
    <property type="entry name" value="HEMK METHYLTRANSFERASE"/>
    <property type="match status" value="1"/>
</dbReference>
<dbReference type="InterPro" id="IPR040758">
    <property type="entry name" value="PrmC_N"/>
</dbReference>
<sequence length="328" mass="36722">MNFTRPLTILPILSKSDKKIGRVEAELILAHVTNKDRAYILAHPDGKINWLQRIKFNHLIRQRQKGVPLAYLTGHKEFFGLDFFVNKNVLVPRPETEILVESAIEIIFNLQSSVTLIDVGTGSGCIPIAINKTLQQLNTATNKQTGITTHAIDISHRALRVVKKNAKKHNVKINFHQGNLIEPIAKSSIFNLQSSLIITANLPYLTQKQFDDEKSIQKEPKLALVADNKNGLSLYEKLLTQITTHLSCHPELHAMPHGRRVSGSLSNYQTAGDSDCCRDNKRVTILLEINPSQTTDIRALVKNIFPSAKIEIKKDLAGHDRVVTVSFP</sequence>